<organism evidence="4 5">
    <name type="scientific">Streptomyces chisholmiae</name>
    <dbReference type="NCBI Taxonomy" id="3075540"/>
    <lineage>
        <taxon>Bacteria</taxon>
        <taxon>Bacillati</taxon>
        <taxon>Actinomycetota</taxon>
        <taxon>Actinomycetes</taxon>
        <taxon>Kitasatosporales</taxon>
        <taxon>Streptomycetaceae</taxon>
        <taxon>Streptomyces</taxon>
    </lineage>
</organism>
<dbReference type="Pfam" id="PF00501">
    <property type="entry name" value="AMP-binding"/>
    <property type="match status" value="1"/>
</dbReference>
<dbReference type="PANTHER" id="PTHR24095">
    <property type="entry name" value="ACETYL-COENZYME A SYNTHETASE"/>
    <property type="match status" value="1"/>
</dbReference>
<evidence type="ECO:0000313" key="4">
    <source>
        <dbReference type="EMBL" id="MDT0268264.1"/>
    </source>
</evidence>
<dbReference type="EMBL" id="JAVREO010000010">
    <property type="protein sequence ID" value="MDT0268264.1"/>
    <property type="molecule type" value="Genomic_DNA"/>
</dbReference>
<comment type="caution">
    <text evidence="4">The sequence shown here is derived from an EMBL/GenBank/DDBJ whole genome shotgun (WGS) entry which is preliminary data.</text>
</comment>
<protein>
    <submittedName>
        <fullName evidence="4">AMP-binding protein</fullName>
    </submittedName>
</protein>
<gene>
    <name evidence="4" type="ORF">RM844_18430</name>
</gene>
<feature type="region of interest" description="Disordered" evidence="2">
    <location>
        <begin position="140"/>
        <end position="221"/>
    </location>
</feature>
<dbReference type="RefSeq" id="WP_311668349.1">
    <property type="nucleotide sequence ID" value="NZ_JAVREO010000010.1"/>
</dbReference>
<keyword evidence="5" id="KW-1185">Reference proteome</keyword>
<accession>A0ABU2JUQ8</accession>
<evidence type="ECO:0000313" key="5">
    <source>
        <dbReference type="Proteomes" id="UP001183410"/>
    </source>
</evidence>
<name>A0ABU2JUQ8_9ACTN</name>
<dbReference type="Proteomes" id="UP001183410">
    <property type="component" value="Unassembled WGS sequence"/>
</dbReference>
<dbReference type="PANTHER" id="PTHR24095:SF14">
    <property type="entry name" value="ACETYL-COENZYME A SYNTHETASE 1"/>
    <property type="match status" value="1"/>
</dbReference>
<evidence type="ECO:0000256" key="2">
    <source>
        <dbReference type="SAM" id="MobiDB-lite"/>
    </source>
</evidence>
<feature type="compositionally biased region" description="Basic and acidic residues" evidence="2">
    <location>
        <begin position="212"/>
        <end position="221"/>
    </location>
</feature>
<reference evidence="5" key="1">
    <citation type="submission" date="2023-07" db="EMBL/GenBank/DDBJ databases">
        <title>30 novel species of actinomycetes from the DSMZ collection.</title>
        <authorList>
            <person name="Nouioui I."/>
        </authorList>
    </citation>
    <scope>NUCLEOTIDE SEQUENCE [LARGE SCALE GENOMIC DNA]</scope>
    <source>
        <strain evidence="5">DSM 44915</strain>
    </source>
</reference>
<feature type="compositionally biased region" description="Basic and acidic residues" evidence="2">
    <location>
        <begin position="164"/>
        <end position="180"/>
    </location>
</feature>
<feature type="compositionally biased region" description="Basic and acidic residues" evidence="2">
    <location>
        <begin position="140"/>
        <end position="149"/>
    </location>
</feature>
<dbReference type="InterPro" id="IPR000873">
    <property type="entry name" value="AMP-dep_synth/lig_dom"/>
</dbReference>
<dbReference type="Gene3D" id="3.40.50.12780">
    <property type="entry name" value="N-terminal domain of ligase-like"/>
    <property type="match status" value="1"/>
</dbReference>
<proteinExistence type="predicted"/>
<feature type="domain" description="AMP-dependent synthetase/ligase" evidence="3">
    <location>
        <begin position="18"/>
        <end position="145"/>
    </location>
</feature>
<keyword evidence="1" id="KW-0007">Acetylation</keyword>
<dbReference type="InterPro" id="IPR042099">
    <property type="entry name" value="ANL_N_sf"/>
</dbReference>
<dbReference type="SUPFAM" id="SSF56801">
    <property type="entry name" value="Acetyl-CoA synthetase-like"/>
    <property type="match status" value="1"/>
</dbReference>
<sequence length="221" mass="24234">MSGDQQGNGRWFGPADVLTNIQLLRLADQASAALRRLGVTARDPVAVQLPMCLESVVITLACLTVGAQRLTLPIDDQRDFVRTRLNDSGARVVICADSCEADGQVHPTKAAMDRTLTACPAVRTVLVVRQLARPVPWHPGRDRWWHEELGPGSSPPRPYPGHMTDQHRPEPGRAVDRLVFDDPLSGRSGDDSDRGWGDSPAEDATEGNLVRLLDERPPHHI</sequence>
<evidence type="ECO:0000256" key="1">
    <source>
        <dbReference type="ARBA" id="ARBA00022990"/>
    </source>
</evidence>
<evidence type="ECO:0000259" key="3">
    <source>
        <dbReference type="Pfam" id="PF00501"/>
    </source>
</evidence>